<dbReference type="Proteomes" id="UP001596513">
    <property type="component" value="Unassembled WGS sequence"/>
</dbReference>
<proteinExistence type="predicted"/>
<gene>
    <name evidence="2" type="ORF">ACFQT0_00040</name>
</gene>
<keyword evidence="3" id="KW-1185">Reference proteome</keyword>
<dbReference type="InterPro" id="IPR001769">
    <property type="entry name" value="Gingipain"/>
</dbReference>
<dbReference type="Pfam" id="PF01364">
    <property type="entry name" value="Peptidase_C25"/>
    <property type="match status" value="1"/>
</dbReference>
<dbReference type="RefSeq" id="WP_380205872.1">
    <property type="nucleotide sequence ID" value="NZ_JBHTEK010000001.1"/>
</dbReference>
<accession>A0ABW2TZE5</accession>
<dbReference type="EMBL" id="JBHTEK010000001">
    <property type="protein sequence ID" value="MFC7666004.1"/>
    <property type="molecule type" value="Genomic_DNA"/>
</dbReference>
<name>A0ABW2TZE5_9BACT</name>
<evidence type="ECO:0000313" key="2">
    <source>
        <dbReference type="EMBL" id="MFC7666004.1"/>
    </source>
</evidence>
<comment type="caution">
    <text evidence="2">The sequence shown here is derived from an EMBL/GenBank/DDBJ whole genome shotgun (WGS) entry which is preliminary data.</text>
</comment>
<feature type="domain" description="Gingipain" evidence="1">
    <location>
        <begin position="2"/>
        <end position="96"/>
    </location>
</feature>
<evidence type="ECO:0000259" key="1">
    <source>
        <dbReference type="Pfam" id="PF01364"/>
    </source>
</evidence>
<protein>
    <submittedName>
        <fullName evidence="2">C25 family cysteine peptidase</fullName>
    </submittedName>
</protein>
<reference evidence="3" key="1">
    <citation type="journal article" date="2019" name="Int. J. Syst. Evol. Microbiol.">
        <title>The Global Catalogue of Microorganisms (GCM) 10K type strain sequencing project: providing services to taxonomists for standard genome sequencing and annotation.</title>
        <authorList>
            <consortium name="The Broad Institute Genomics Platform"/>
            <consortium name="The Broad Institute Genome Sequencing Center for Infectious Disease"/>
            <person name="Wu L."/>
            <person name="Ma J."/>
        </authorList>
    </citation>
    <scope>NUCLEOTIDE SEQUENCE [LARGE SCALE GENOMIC DNA]</scope>
    <source>
        <strain evidence="3">JCM 19635</strain>
    </source>
</reference>
<organism evidence="2 3">
    <name type="scientific">Hymenobacter humi</name>
    <dbReference type="NCBI Taxonomy" id="1411620"/>
    <lineage>
        <taxon>Bacteria</taxon>
        <taxon>Pseudomonadati</taxon>
        <taxon>Bacteroidota</taxon>
        <taxon>Cytophagia</taxon>
        <taxon>Cytophagales</taxon>
        <taxon>Hymenobacteraceae</taxon>
        <taxon>Hymenobacter</taxon>
    </lineage>
</organism>
<evidence type="ECO:0000313" key="3">
    <source>
        <dbReference type="Proteomes" id="UP001596513"/>
    </source>
</evidence>
<sequence>MLLFGDASFDYKSGPYNDKAFEPTWWKDRSPFKSDPDFDAVNQNYVPTYESRESLAPFYGGAFGQASYSSDDYYALLDDNEGEWDEQRPGSELLDMGWAACPFACPGVRRPTPARPRW</sequence>